<dbReference type="Pfam" id="PF01149">
    <property type="entry name" value="Fapy_DNA_glyco"/>
    <property type="match status" value="1"/>
</dbReference>
<keyword evidence="10 20" id="KW-0863">Zinc-finger</keyword>
<name>A0A940YF39_9BURK</name>
<dbReference type="InterPro" id="IPR010663">
    <property type="entry name" value="Znf_FPG/IleRS"/>
</dbReference>
<dbReference type="InterPro" id="IPR015886">
    <property type="entry name" value="H2TH_FPG"/>
</dbReference>
<evidence type="ECO:0000256" key="10">
    <source>
        <dbReference type="ARBA" id="ARBA00022771"/>
    </source>
</evidence>
<dbReference type="InterPro" id="IPR010979">
    <property type="entry name" value="Ribosomal_uS13-like_H2TH"/>
</dbReference>
<evidence type="ECO:0000256" key="20">
    <source>
        <dbReference type="PROSITE-ProRule" id="PRU00391"/>
    </source>
</evidence>
<keyword evidence="11 23" id="KW-0378">Hydrolase</keyword>
<comment type="catalytic activity">
    <reaction evidence="1">
        <text>Hydrolysis of DNA containing ring-opened 7-methylguanine residues, releasing 2,6-diamino-4-hydroxy-5-(N-methyl)formamidopyrimidine.</text>
        <dbReference type="EC" id="3.2.2.23"/>
    </reaction>
</comment>
<dbReference type="SUPFAM" id="SSF81624">
    <property type="entry name" value="N-terminal domain of MutM-like DNA repair proteins"/>
    <property type="match status" value="1"/>
</dbReference>
<dbReference type="FunFam" id="1.10.8.50:FF:000003">
    <property type="entry name" value="Formamidopyrimidine-DNA glycosylase"/>
    <property type="match status" value="1"/>
</dbReference>
<dbReference type="GO" id="GO:0008270">
    <property type="term" value="F:zinc ion binding"/>
    <property type="evidence" value="ECO:0007669"/>
    <property type="project" value="UniProtKB-KW"/>
</dbReference>
<keyword evidence="13" id="KW-0238">DNA-binding</keyword>
<feature type="domain" description="Formamidopyrimidine-DNA glycosylase catalytic" evidence="22">
    <location>
        <begin position="2"/>
        <end position="118"/>
    </location>
</feature>
<dbReference type="InterPro" id="IPR000214">
    <property type="entry name" value="Znf_DNA_glyclase/AP_lyase"/>
</dbReference>
<proteinExistence type="inferred from homology"/>
<evidence type="ECO:0000313" key="23">
    <source>
        <dbReference type="EMBL" id="MBQ0958149.1"/>
    </source>
</evidence>
<dbReference type="GO" id="GO:0034039">
    <property type="term" value="F:8-oxo-7,8-dihydroguanine DNA N-glycosylase activity"/>
    <property type="evidence" value="ECO:0007669"/>
    <property type="project" value="TreeGrafter"/>
</dbReference>
<dbReference type="Pfam" id="PF06831">
    <property type="entry name" value="H2TH"/>
    <property type="match status" value="1"/>
</dbReference>
<dbReference type="SUPFAM" id="SSF57716">
    <property type="entry name" value="Glucocorticoid receptor-like (DNA-binding domain)"/>
    <property type="match status" value="1"/>
</dbReference>
<evidence type="ECO:0000256" key="7">
    <source>
        <dbReference type="ARBA" id="ARBA00016240"/>
    </source>
</evidence>
<dbReference type="InterPro" id="IPR035937">
    <property type="entry name" value="FPG_N"/>
</dbReference>
<dbReference type="SMART" id="SM00898">
    <property type="entry name" value="Fapy_DNA_glyco"/>
    <property type="match status" value="1"/>
</dbReference>
<evidence type="ECO:0000256" key="18">
    <source>
        <dbReference type="ARBA" id="ARBA00030638"/>
    </source>
</evidence>
<sequence length="279" mass="30152">MPELPEVEVTRRSIAAVEGAQVQRLRLGKPLRWPLGRAPEDLAGCRIGPLGRRGKYLLMPLQGPEGGSAGVLLWHLGMSGSLAWLTGPHAANSAGLHDHVDLLTDQGLLRLTDPRRFGAVVWSASLQQDPAAKLLAGLGPEPFDETLTDARFLAALRTRRSPIKPALLSGELVVGAGNIYASDALFEAGIDPRTPCHRIGPRRASRLLAAVRQVLAEAIEAGGSTLKDFRDAHGSVGQYQQAVRVYGREGEACRRCGHAIRRLLQGQRATYYCPGCQRR</sequence>
<comment type="similarity">
    <text evidence="3">Belongs to the FPG family.</text>
</comment>
<evidence type="ECO:0000256" key="14">
    <source>
        <dbReference type="ARBA" id="ARBA00023204"/>
    </source>
</evidence>
<dbReference type="Proteomes" id="UP000678374">
    <property type="component" value="Unassembled WGS sequence"/>
</dbReference>
<organism evidence="23 24">
    <name type="scientific">Ideonella aquatica</name>
    <dbReference type="NCBI Taxonomy" id="2824119"/>
    <lineage>
        <taxon>Bacteria</taxon>
        <taxon>Pseudomonadati</taxon>
        <taxon>Pseudomonadota</taxon>
        <taxon>Betaproteobacteria</taxon>
        <taxon>Burkholderiales</taxon>
        <taxon>Sphaerotilaceae</taxon>
        <taxon>Ideonella</taxon>
    </lineage>
</organism>
<dbReference type="AlphaFoldDB" id="A0A940YF39"/>
<dbReference type="RefSeq" id="WP_210800646.1">
    <property type="nucleotide sequence ID" value="NZ_JAGQDE010000002.1"/>
</dbReference>
<comment type="cofactor">
    <cofactor evidence="2">
        <name>Zn(2+)</name>
        <dbReference type="ChEBI" id="CHEBI:29105"/>
    </cofactor>
</comment>
<evidence type="ECO:0000256" key="15">
    <source>
        <dbReference type="ARBA" id="ARBA00023239"/>
    </source>
</evidence>
<dbReference type="GO" id="GO:0140078">
    <property type="term" value="F:class I DNA-(apurinic or apyrimidinic site) endonuclease activity"/>
    <property type="evidence" value="ECO:0007669"/>
    <property type="project" value="UniProtKB-EC"/>
</dbReference>
<dbReference type="PROSITE" id="PS01242">
    <property type="entry name" value="ZF_FPG_1"/>
    <property type="match status" value="1"/>
</dbReference>
<dbReference type="GO" id="GO:0006284">
    <property type="term" value="P:base-excision repair"/>
    <property type="evidence" value="ECO:0007669"/>
    <property type="project" value="InterPro"/>
</dbReference>
<dbReference type="EMBL" id="JAGQDE010000002">
    <property type="protein sequence ID" value="MBQ0958149.1"/>
    <property type="molecule type" value="Genomic_DNA"/>
</dbReference>
<comment type="subunit">
    <text evidence="4">Monomer.</text>
</comment>
<dbReference type="PROSITE" id="PS51066">
    <property type="entry name" value="ZF_FPG_2"/>
    <property type="match status" value="1"/>
</dbReference>
<comment type="catalytic activity">
    <reaction evidence="19">
        <text>2'-deoxyribonucleotide-(2'-deoxyribose 5'-phosphate)-2'-deoxyribonucleotide-DNA = a 3'-end 2'-deoxyribonucleotide-(2,3-dehydro-2,3-deoxyribose 5'-phosphate)-DNA + a 5'-end 5'-phospho-2'-deoxyribonucleoside-DNA + H(+)</text>
        <dbReference type="Rhea" id="RHEA:66592"/>
        <dbReference type="Rhea" id="RHEA-COMP:13180"/>
        <dbReference type="Rhea" id="RHEA-COMP:16897"/>
        <dbReference type="Rhea" id="RHEA-COMP:17067"/>
        <dbReference type="ChEBI" id="CHEBI:15378"/>
        <dbReference type="ChEBI" id="CHEBI:136412"/>
        <dbReference type="ChEBI" id="CHEBI:157695"/>
        <dbReference type="ChEBI" id="CHEBI:167181"/>
        <dbReference type="EC" id="4.2.99.18"/>
    </reaction>
</comment>
<keyword evidence="8" id="KW-0479">Metal-binding</keyword>
<dbReference type="EC" id="3.2.2.23" evidence="5"/>
<keyword evidence="15 23" id="KW-0456">Lyase</keyword>
<evidence type="ECO:0000256" key="1">
    <source>
        <dbReference type="ARBA" id="ARBA00001668"/>
    </source>
</evidence>
<dbReference type="Pfam" id="PF06827">
    <property type="entry name" value="zf-FPG_IleRS"/>
    <property type="match status" value="1"/>
</dbReference>
<reference evidence="23" key="1">
    <citation type="submission" date="2021-04" db="EMBL/GenBank/DDBJ databases">
        <title>The genome sequence of Ideonella sp. 4Y11.</title>
        <authorList>
            <person name="Liu Y."/>
        </authorList>
    </citation>
    <scope>NUCLEOTIDE SEQUENCE</scope>
    <source>
        <strain evidence="23">4Y11</strain>
    </source>
</reference>
<keyword evidence="24" id="KW-1185">Reference proteome</keyword>
<comment type="caution">
    <text evidence="23">The sequence shown here is derived from an EMBL/GenBank/DDBJ whole genome shotgun (WGS) entry which is preliminary data.</text>
</comment>
<evidence type="ECO:0000256" key="13">
    <source>
        <dbReference type="ARBA" id="ARBA00023125"/>
    </source>
</evidence>
<dbReference type="NCBIfam" id="NF002211">
    <property type="entry name" value="PRK01103.1"/>
    <property type="match status" value="1"/>
</dbReference>
<evidence type="ECO:0000256" key="4">
    <source>
        <dbReference type="ARBA" id="ARBA00011245"/>
    </source>
</evidence>
<evidence type="ECO:0000256" key="19">
    <source>
        <dbReference type="ARBA" id="ARBA00044632"/>
    </source>
</evidence>
<gene>
    <name evidence="23" type="primary">mutM</name>
    <name evidence="23" type="ORF">KAK06_04195</name>
</gene>
<evidence type="ECO:0000256" key="5">
    <source>
        <dbReference type="ARBA" id="ARBA00012024"/>
    </source>
</evidence>
<evidence type="ECO:0000256" key="8">
    <source>
        <dbReference type="ARBA" id="ARBA00022723"/>
    </source>
</evidence>
<evidence type="ECO:0000256" key="6">
    <source>
        <dbReference type="ARBA" id="ARBA00012720"/>
    </source>
</evidence>
<keyword evidence="12" id="KW-0862">Zinc</keyword>
<dbReference type="InterPro" id="IPR020629">
    <property type="entry name" value="FPG_Glyclase"/>
</dbReference>
<dbReference type="PROSITE" id="PS51068">
    <property type="entry name" value="FPG_CAT"/>
    <property type="match status" value="1"/>
</dbReference>
<dbReference type="NCBIfam" id="TIGR00577">
    <property type="entry name" value="fpg"/>
    <property type="match status" value="1"/>
</dbReference>
<dbReference type="SMART" id="SM01232">
    <property type="entry name" value="H2TH"/>
    <property type="match status" value="1"/>
</dbReference>
<dbReference type="Gene3D" id="3.20.190.10">
    <property type="entry name" value="MutM-like, N-terminal"/>
    <property type="match status" value="1"/>
</dbReference>
<evidence type="ECO:0000256" key="11">
    <source>
        <dbReference type="ARBA" id="ARBA00022801"/>
    </source>
</evidence>
<keyword evidence="14" id="KW-0234">DNA repair</keyword>
<keyword evidence="9" id="KW-0227">DNA damage</keyword>
<keyword evidence="16" id="KW-0511">Multifunctional enzyme</keyword>
<dbReference type="PANTHER" id="PTHR22993:SF9">
    <property type="entry name" value="FORMAMIDOPYRIMIDINE-DNA GLYCOSYLASE"/>
    <property type="match status" value="1"/>
</dbReference>
<dbReference type="Gene3D" id="1.10.8.50">
    <property type="match status" value="1"/>
</dbReference>
<dbReference type="GO" id="GO:0003684">
    <property type="term" value="F:damaged DNA binding"/>
    <property type="evidence" value="ECO:0007669"/>
    <property type="project" value="InterPro"/>
</dbReference>
<dbReference type="InterPro" id="IPR012319">
    <property type="entry name" value="FPG_cat"/>
</dbReference>
<protein>
    <recommendedName>
        <fullName evidence="7">Formamidopyrimidine-DNA glycosylase</fullName>
        <ecNumber evidence="5">3.2.2.23</ecNumber>
        <ecNumber evidence="6">4.2.99.18</ecNumber>
    </recommendedName>
    <alternativeName>
        <fullName evidence="18">DNA-(apurinic or apyrimidinic site) lyase MutM</fullName>
    </alternativeName>
</protein>
<feature type="domain" description="FPG-type" evidence="21">
    <location>
        <begin position="244"/>
        <end position="278"/>
    </location>
</feature>
<accession>A0A940YF39</accession>
<dbReference type="InterPro" id="IPR015887">
    <property type="entry name" value="DNA_glyclase_Znf_dom_DNA_BS"/>
</dbReference>
<evidence type="ECO:0000256" key="17">
    <source>
        <dbReference type="ARBA" id="ARBA00023295"/>
    </source>
</evidence>
<evidence type="ECO:0000256" key="16">
    <source>
        <dbReference type="ARBA" id="ARBA00023268"/>
    </source>
</evidence>
<evidence type="ECO:0000256" key="9">
    <source>
        <dbReference type="ARBA" id="ARBA00022763"/>
    </source>
</evidence>
<evidence type="ECO:0000256" key="3">
    <source>
        <dbReference type="ARBA" id="ARBA00009409"/>
    </source>
</evidence>
<dbReference type="EC" id="4.2.99.18" evidence="6"/>
<dbReference type="CDD" id="cd08966">
    <property type="entry name" value="EcFpg-like_N"/>
    <property type="match status" value="1"/>
</dbReference>
<dbReference type="PANTHER" id="PTHR22993">
    <property type="entry name" value="FORMAMIDOPYRIMIDINE-DNA GLYCOSYLASE"/>
    <property type="match status" value="1"/>
</dbReference>
<dbReference type="SUPFAM" id="SSF46946">
    <property type="entry name" value="S13-like H2TH domain"/>
    <property type="match status" value="1"/>
</dbReference>
<evidence type="ECO:0000256" key="12">
    <source>
        <dbReference type="ARBA" id="ARBA00022833"/>
    </source>
</evidence>
<evidence type="ECO:0000259" key="21">
    <source>
        <dbReference type="PROSITE" id="PS51066"/>
    </source>
</evidence>
<evidence type="ECO:0000256" key="2">
    <source>
        <dbReference type="ARBA" id="ARBA00001947"/>
    </source>
</evidence>
<evidence type="ECO:0000259" key="22">
    <source>
        <dbReference type="PROSITE" id="PS51068"/>
    </source>
</evidence>
<evidence type="ECO:0000313" key="24">
    <source>
        <dbReference type="Proteomes" id="UP000678374"/>
    </source>
</evidence>
<keyword evidence="17 23" id="KW-0326">Glycosidase</keyword>